<dbReference type="PANTHER" id="PTHR45749">
    <property type="match status" value="1"/>
</dbReference>
<evidence type="ECO:0000313" key="1">
    <source>
        <dbReference type="EnsemblMetazoa" id="XP_019759443.1"/>
    </source>
</evidence>
<organism evidence="1 2">
    <name type="scientific">Dendroctonus ponderosae</name>
    <name type="common">Mountain pine beetle</name>
    <dbReference type="NCBI Taxonomy" id="77166"/>
    <lineage>
        <taxon>Eukaryota</taxon>
        <taxon>Metazoa</taxon>
        <taxon>Ecdysozoa</taxon>
        <taxon>Arthropoda</taxon>
        <taxon>Hexapoda</taxon>
        <taxon>Insecta</taxon>
        <taxon>Pterygota</taxon>
        <taxon>Neoptera</taxon>
        <taxon>Endopterygota</taxon>
        <taxon>Coleoptera</taxon>
        <taxon>Polyphaga</taxon>
        <taxon>Cucujiformia</taxon>
        <taxon>Curculionidae</taxon>
        <taxon>Scolytinae</taxon>
        <taxon>Dendroctonus</taxon>
    </lineage>
</organism>
<name>A0AAR5PEF7_DENPD</name>
<dbReference type="EnsemblMetazoa" id="XM_019903884.1">
    <property type="protein sequence ID" value="XP_019759443.1"/>
    <property type="gene ID" value="LOC109537258"/>
</dbReference>
<dbReference type="RefSeq" id="XP_019759443.1">
    <property type="nucleotide sequence ID" value="XM_019903884.2"/>
</dbReference>
<reference evidence="1" key="2">
    <citation type="submission" date="2024-08" db="UniProtKB">
        <authorList>
            <consortium name="EnsemblMetazoa"/>
        </authorList>
    </citation>
    <scope>IDENTIFICATION</scope>
</reference>
<dbReference type="AlphaFoldDB" id="A0AAR5PEF7"/>
<protein>
    <recommendedName>
        <fullName evidence="3">DUF4371 domain-containing protein</fullName>
    </recommendedName>
</protein>
<keyword evidence="2" id="KW-1185">Reference proteome</keyword>
<dbReference type="GeneID" id="109537258"/>
<evidence type="ECO:0000313" key="2">
    <source>
        <dbReference type="Proteomes" id="UP000019118"/>
    </source>
</evidence>
<accession>A0AAR5PEF7</accession>
<evidence type="ECO:0008006" key="3">
    <source>
        <dbReference type="Google" id="ProtNLM"/>
    </source>
</evidence>
<dbReference type="Proteomes" id="UP000019118">
    <property type="component" value="Unassembled WGS sequence"/>
</dbReference>
<sequence>MNKVSFLLVNKFSQFCLEDQLKIKALGRDTPELNITKSCANEKSARFRKFNPALYAKNAWLCGCDVSNRMYCFPCLLYGGDEFWSEKGVNDLIHVWEKIKSHERSTRHMHNMFSLAMLGKVDIKVLLNSVLREEALKQNSIVRKNRQDLSKIINNIRSAHAFDLALRGQDQSDSSENAVDFSIDFNAELSKANKETIAKLPMFKDNSLEVLDELIDSVFGVYQAELIRQVKAAEYLSVIIDEAFDGSCKSLIVAIIRYLVNGKPVERFWNIIYPEAYDAEALSQALIKEIEPLVGQTPEKLISISYDGPSVASGSLVILQQRFKDKYPASSFVHYYAHSVTLVISSAASMNRQAKIFFSSLCSLCSFLASSPQVINIFNEIVQKRHSNGKRAEWDLDPANMGVTTIHKHRKDLVMVMDFLEKSANVATINQAGGYKFRLQDRNFIFWLGIFNKLIPLVVATFHLVQKEGVNSERKAEELKRFENAVYAVQQQMDGLIGEIENDVNSSLDFDDEYEELVAKKPRLLNQLKRKEEALEICNAVIRQVLTRFSSISYLTATNLFKVNSFKDYRRSFPSQYLDETTRIFPFIDKQKITIELQVVYERPELRVVSGIVPFLELVSDEALGSTFQELVKLLSIVTTMPIETNESERRFTVLKQIKTFLRNTSRVSNLSAFASMSIEKSFIHDIDDFDHKVIDFFAAKTKRLDFVLRKV</sequence>
<proteinExistence type="predicted"/>
<reference evidence="2" key="1">
    <citation type="journal article" date="2013" name="Genome Biol.">
        <title>Draft genome of the mountain pine beetle, Dendroctonus ponderosae Hopkins, a major forest pest.</title>
        <authorList>
            <person name="Keeling C.I."/>
            <person name="Yuen M.M."/>
            <person name="Liao N.Y."/>
            <person name="Docking T.R."/>
            <person name="Chan S.K."/>
            <person name="Taylor G.A."/>
            <person name="Palmquist D.L."/>
            <person name="Jackman S.D."/>
            <person name="Nguyen A."/>
            <person name="Li M."/>
            <person name="Henderson H."/>
            <person name="Janes J.K."/>
            <person name="Zhao Y."/>
            <person name="Pandoh P."/>
            <person name="Moore R."/>
            <person name="Sperling F.A."/>
            <person name="Huber D.P."/>
            <person name="Birol I."/>
            <person name="Jones S.J."/>
            <person name="Bohlmann J."/>
        </authorList>
    </citation>
    <scope>NUCLEOTIDE SEQUENCE</scope>
</reference>
<dbReference type="KEGG" id="dpa:109537258"/>
<dbReference type="PANTHER" id="PTHR45749:SF28">
    <property type="entry name" value="ZINC FINGER MYM-TYPE PROTEIN 1-LIKE-RELATED"/>
    <property type="match status" value="1"/>
</dbReference>